<dbReference type="InterPro" id="IPR050109">
    <property type="entry name" value="HTH-type_TetR-like_transc_reg"/>
</dbReference>
<dbReference type="InterPro" id="IPR001647">
    <property type="entry name" value="HTH_TetR"/>
</dbReference>
<dbReference type="EMBL" id="CAEZUP010000098">
    <property type="protein sequence ID" value="CAB4620614.1"/>
    <property type="molecule type" value="Genomic_DNA"/>
</dbReference>
<dbReference type="InterPro" id="IPR009057">
    <property type="entry name" value="Homeodomain-like_sf"/>
</dbReference>
<dbReference type="InterPro" id="IPR036271">
    <property type="entry name" value="Tet_transcr_reg_TetR-rel_C_sf"/>
</dbReference>
<dbReference type="SUPFAM" id="SSF48498">
    <property type="entry name" value="Tetracyclin repressor-like, C-terminal domain"/>
    <property type="match status" value="1"/>
</dbReference>
<dbReference type="SUPFAM" id="SSF46689">
    <property type="entry name" value="Homeodomain-like"/>
    <property type="match status" value="1"/>
</dbReference>
<dbReference type="GO" id="GO:0003700">
    <property type="term" value="F:DNA-binding transcription factor activity"/>
    <property type="evidence" value="ECO:0007669"/>
    <property type="project" value="TreeGrafter"/>
</dbReference>
<keyword evidence="1" id="KW-0805">Transcription regulation</keyword>
<accession>A0A6J6IBA6</accession>
<dbReference type="PRINTS" id="PR00455">
    <property type="entry name" value="HTHTETR"/>
</dbReference>
<dbReference type="GO" id="GO:0000976">
    <property type="term" value="F:transcription cis-regulatory region binding"/>
    <property type="evidence" value="ECO:0007669"/>
    <property type="project" value="TreeGrafter"/>
</dbReference>
<protein>
    <submittedName>
        <fullName evidence="5">Unannotated protein</fullName>
    </submittedName>
</protein>
<feature type="domain" description="HTH tetR-type" evidence="4">
    <location>
        <begin position="8"/>
        <end position="68"/>
    </location>
</feature>
<evidence type="ECO:0000256" key="1">
    <source>
        <dbReference type="ARBA" id="ARBA00023015"/>
    </source>
</evidence>
<dbReference type="Gene3D" id="1.10.10.60">
    <property type="entry name" value="Homeodomain-like"/>
    <property type="match status" value="1"/>
</dbReference>
<organism evidence="5">
    <name type="scientific">freshwater metagenome</name>
    <dbReference type="NCBI Taxonomy" id="449393"/>
    <lineage>
        <taxon>unclassified sequences</taxon>
        <taxon>metagenomes</taxon>
        <taxon>ecological metagenomes</taxon>
    </lineage>
</organism>
<gene>
    <name evidence="5" type="ORF">UFOPK1835_01754</name>
</gene>
<dbReference type="AlphaFoldDB" id="A0A6J6IBA6"/>
<dbReference type="InterPro" id="IPR041474">
    <property type="entry name" value="NicS_C"/>
</dbReference>
<dbReference type="Gene3D" id="1.10.357.10">
    <property type="entry name" value="Tetracycline Repressor, domain 2"/>
    <property type="match status" value="1"/>
</dbReference>
<sequence>MAVSEGTIPTREVILVEAERCFAMSGFDGASLNDIAEAVGIRRSSVLHHFPSKDAIYREVFERALAGWIVRVDAATDSAVIGWAKVDLVLTEGFRFFMENPQFVRIVRREALDGGGHLGVNLGGSLRPLFEKAVVYFTAEMDAGTFRWFDPEQLMLTGYGALLSYFSDLPFIEGLLDRDPLGADVLESRLEHLRSFFRAALEP</sequence>
<keyword evidence="3" id="KW-0804">Transcription</keyword>
<dbReference type="Pfam" id="PF17938">
    <property type="entry name" value="TetR_C_29"/>
    <property type="match status" value="1"/>
</dbReference>
<evidence type="ECO:0000259" key="4">
    <source>
        <dbReference type="PROSITE" id="PS50977"/>
    </source>
</evidence>
<reference evidence="5" key="1">
    <citation type="submission" date="2020-05" db="EMBL/GenBank/DDBJ databases">
        <authorList>
            <person name="Chiriac C."/>
            <person name="Salcher M."/>
            <person name="Ghai R."/>
            <person name="Kavagutti S V."/>
        </authorList>
    </citation>
    <scope>NUCLEOTIDE SEQUENCE</scope>
</reference>
<proteinExistence type="predicted"/>
<dbReference type="PROSITE" id="PS50977">
    <property type="entry name" value="HTH_TETR_2"/>
    <property type="match status" value="1"/>
</dbReference>
<evidence type="ECO:0000313" key="5">
    <source>
        <dbReference type="EMBL" id="CAB4620614.1"/>
    </source>
</evidence>
<evidence type="ECO:0000256" key="3">
    <source>
        <dbReference type="ARBA" id="ARBA00023163"/>
    </source>
</evidence>
<dbReference type="PANTHER" id="PTHR30055">
    <property type="entry name" value="HTH-TYPE TRANSCRIPTIONAL REGULATOR RUTR"/>
    <property type="match status" value="1"/>
</dbReference>
<dbReference type="Pfam" id="PF00440">
    <property type="entry name" value="TetR_N"/>
    <property type="match status" value="1"/>
</dbReference>
<evidence type="ECO:0000256" key="2">
    <source>
        <dbReference type="ARBA" id="ARBA00023125"/>
    </source>
</evidence>
<keyword evidence="2" id="KW-0238">DNA-binding</keyword>
<dbReference type="PANTHER" id="PTHR30055:SF234">
    <property type="entry name" value="HTH-TYPE TRANSCRIPTIONAL REGULATOR BETI"/>
    <property type="match status" value="1"/>
</dbReference>
<name>A0A6J6IBA6_9ZZZZ</name>